<dbReference type="Pfam" id="PF02798">
    <property type="entry name" value="GST_N"/>
    <property type="match status" value="1"/>
</dbReference>
<dbReference type="Gene3D" id="3.40.30.10">
    <property type="entry name" value="Glutaredoxin"/>
    <property type="match status" value="1"/>
</dbReference>
<evidence type="ECO:0000259" key="1">
    <source>
        <dbReference type="PROSITE" id="PS50404"/>
    </source>
</evidence>
<dbReference type="PANTHER" id="PTHR44051:SF8">
    <property type="entry name" value="GLUTATHIONE S-TRANSFERASE GSTA"/>
    <property type="match status" value="1"/>
</dbReference>
<dbReference type="CDD" id="cd03057">
    <property type="entry name" value="GST_N_Beta"/>
    <property type="match status" value="1"/>
</dbReference>
<proteinExistence type="predicted"/>
<dbReference type="InterPro" id="IPR004045">
    <property type="entry name" value="Glutathione_S-Trfase_N"/>
</dbReference>
<dbReference type="STRING" id="1656094.BFC18_14670"/>
<feature type="domain" description="GST N-terminal" evidence="1">
    <location>
        <begin position="1"/>
        <end position="63"/>
    </location>
</feature>
<name>A0A1E7ZAF8_9ALTE</name>
<evidence type="ECO:0000313" key="2">
    <source>
        <dbReference type="EMBL" id="OFC70404.1"/>
    </source>
</evidence>
<dbReference type="PANTHER" id="PTHR44051">
    <property type="entry name" value="GLUTATHIONE S-TRANSFERASE-RELATED"/>
    <property type="match status" value="1"/>
</dbReference>
<dbReference type="Pfam" id="PF13410">
    <property type="entry name" value="GST_C_2"/>
    <property type="match status" value="1"/>
</dbReference>
<dbReference type="SUPFAM" id="SSF47616">
    <property type="entry name" value="GST C-terminal domain-like"/>
    <property type="match status" value="1"/>
</dbReference>
<dbReference type="AlphaFoldDB" id="A0A1E7ZAF8"/>
<dbReference type="Gene3D" id="1.20.1050.10">
    <property type="match status" value="1"/>
</dbReference>
<sequence>MLEKAQVNYALRAVHLAKGEHKTTEYLFVNPKGKVPALLTDTGVITETPAILLFLHGQFQHAGILSSQISTVEAVSDLSWFASTIHPLITRYCKPELLGVSHDIAAVKANAEKQLLAAYRSIEERLSTQPFWYGNSWDALDIYLFWTVNRLKRAGFSFAYADTVIQHYQRLLSDPVIKRALNKERAL</sequence>
<keyword evidence="3" id="KW-1185">Reference proteome</keyword>
<dbReference type="PROSITE" id="PS50404">
    <property type="entry name" value="GST_NTER"/>
    <property type="match status" value="1"/>
</dbReference>
<dbReference type="InterPro" id="IPR036282">
    <property type="entry name" value="Glutathione-S-Trfase_C_sf"/>
</dbReference>
<dbReference type="SUPFAM" id="SSF52833">
    <property type="entry name" value="Thioredoxin-like"/>
    <property type="match status" value="1"/>
</dbReference>
<comment type="caution">
    <text evidence="2">The sequence shown here is derived from an EMBL/GenBank/DDBJ whole genome shotgun (WGS) entry which is preliminary data.</text>
</comment>
<dbReference type="EMBL" id="MDHN01000029">
    <property type="protein sequence ID" value="OFC70404.1"/>
    <property type="molecule type" value="Genomic_DNA"/>
</dbReference>
<organism evidence="2 3">
    <name type="scientific">Alteromonas confluentis</name>
    <dbReference type="NCBI Taxonomy" id="1656094"/>
    <lineage>
        <taxon>Bacteria</taxon>
        <taxon>Pseudomonadati</taxon>
        <taxon>Pseudomonadota</taxon>
        <taxon>Gammaproteobacteria</taxon>
        <taxon>Alteromonadales</taxon>
        <taxon>Alteromonadaceae</taxon>
        <taxon>Alteromonas/Salinimonas group</taxon>
        <taxon>Alteromonas</taxon>
    </lineage>
</organism>
<dbReference type="InterPro" id="IPR036249">
    <property type="entry name" value="Thioredoxin-like_sf"/>
</dbReference>
<evidence type="ECO:0000313" key="3">
    <source>
        <dbReference type="Proteomes" id="UP000175691"/>
    </source>
</evidence>
<protein>
    <recommendedName>
        <fullName evidence="1">GST N-terminal domain-containing protein</fullName>
    </recommendedName>
</protein>
<gene>
    <name evidence="2" type="ORF">BFC18_14670</name>
</gene>
<dbReference type="Proteomes" id="UP000175691">
    <property type="component" value="Unassembled WGS sequence"/>
</dbReference>
<accession>A0A1E7ZAF8</accession>
<reference evidence="2 3" key="1">
    <citation type="submission" date="2016-08" db="EMBL/GenBank/DDBJ databases">
        <authorList>
            <person name="Seilhamer J.J."/>
        </authorList>
    </citation>
    <scope>NUCLEOTIDE SEQUENCE [LARGE SCALE GENOMIC DNA]</scope>
    <source>
        <strain evidence="2 3">KCTC 42603</strain>
    </source>
</reference>